<dbReference type="PROSITE" id="PS00018">
    <property type="entry name" value="EF_HAND_1"/>
    <property type="match status" value="1"/>
</dbReference>
<dbReference type="PROSITE" id="PS51782">
    <property type="entry name" value="LYSM"/>
    <property type="match status" value="1"/>
</dbReference>
<name>A0A9W7F981_9STRA</name>
<dbReference type="SUPFAM" id="SSF47473">
    <property type="entry name" value="EF-hand"/>
    <property type="match status" value="1"/>
</dbReference>
<dbReference type="InterPro" id="IPR036779">
    <property type="entry name" value="LysM_dom_sf"/>
</dbReference>
<feature type="region of interest" description="Disordered" evidence="3">
    <location>
        <begin position="1"/>
        <end position="25"/>
    </location>
</feature>
<dbReference type="Gene3D" id="3.10.350.10">
    <property type="entry name" value="LysM domain"/>
    <property type="match status" value="1"/>
</dbReference>
<dbReference type="InterPro" id="IPR018392">
    <property type="entry name" value="LysM"/>
</dbReference>
<evidence type="ECO:0000256" key="2">
    <source>
        <dbReference type="PROSITE-ProRule" id="PRU00047"/>
    </source>
</evidence>
<feature type="domain" description="CCHC-type" evidence="4">
    <location>
        <begin position="645"/>
        <end position="658"/>
    </location>
</feature>
<organism evidence="7 8">
    <name type="scientific">Triparma retinervis</name>
    <dbReference type="NCBI Taxonomy" id="2557542"/>
    <lineage>
        <taxon>Eukaryota</taxon>
        <taxon>Sar</taxon>
        <taxon>Stramenopiles</taxon>
        <taxon>Ochrophyta</taxon>
        <taxon>Bolidophyceae</taxon>
        <taxon>Parmales</taxon>
        <taxon>Triparmaceae</taxon>
        <taxon>Triparma</taxon>
    </lineage>
</organism>
<evidence type="ECO:0000256" key="3">
    <source>
        <dbReference type="SAM" id="MobiDB-lite"/>
    </source>
</evidence>
<dbReference type="CDD" id="cd00051">
    <property type="entry name" value="EFh"/>
    <property type="match status" value="1"/>
</dbReference>
<keyword evidence="2" id="KW-0863">Zinc-finger</keyword>
<evidence type="ECO:0000259" key="5">
    <source>
        <dbReference type="PROSITE" id="PS50222"/>
    </source>
</evidence>
<feature type="compositionally biased region" description="Basic and acidic residues" evidence="3">
    <location>
        <begin position="581"/>
        <end position="604"/>
    </location>
</feature>
<dbReference type="PROSITE" id="PS50222">
    <property type="entry name" value="EF_HAND_2"/>
    <property type="match status" value="2"/>
</dbReference>
<dbReference type="Gene3D" id="1.10.238.10">
    <property type="entry name" value="EF-hand"/>
    <property type="match status" value="1"/>
</dbReference>
<dbReference type="EMBL" id="BRXZ01000204">
    <property type="protein sequence ID" value="GMI07361.1"/>
    <property type="molecule type" value="Genomic_DNA"/>
</dbReference>
<sequence length="1195" mass="142541">MSSEEKKDGSRFPMSPPAVSLPPIPAYKPTLVDDLPDISKFPDPILESKKMPLWGVELTTEKRRSRRSQPTLMARTGYTSTHYFAKQREEEMKRQRLMEGEVLDIVPVVRVTKSGEVVMPEAQVDREKRNLKKWKKAQLLYENICKPEYRSGSVENALWGLSIKEIGCDVFVQSIVSEFKFERKLRMEEHLKHMYNGFDGASRNKVDYRLIVCTYLNLLLFKIILENPRHLFFLMYDFFTMPFSDVVERRDVLNLISLCACSDEEFAATRGKLDVALTDLAPRHGLKPNFRLVEKKFLAEVFEVQPGLLIAFKDQCWARLSEDQRLYILGKKEDESAKGFEYQDYKFKARQALQLWTRAILAKSFRTWDEYKEESLRIKSQRLWMLYRSAKRRLRQWRVMTELKLAKRERTKIARAMGKLIVKRARFLRWSRHVIFQRKMLRACHRFDDKFKRYGDGLGHLRYGWWRWKQRLVLQMWDDETKALARIEYAQKWQKAKFKMRMWKAFKVYIKQKIVEKNKELDMIDRQKWLTNVMKDADDELKELKKKKEAEMLAKQIAEEEEEARERIRNRNLQQMRKKAERGAGDRLTKELQREDRRKRVEHEKQQILDDWAEEWDGENKRRRSFNPKRTKYRKRETSATATECYRCGREGHHWRQCYFNDHIAGVHVYENANETLEDIADKYKIKVRELCKWNHVESHKDLSVGQNVMVMNIDDGNWHARQHKEPGKNWTWDMVEVCRQRVDNWLNSKDKEAKEKLMKNFKNLRREFYMPPTIENTVREAQLNSEANIALSVIDGMMFSKGILGRELFEAFDKSGDGYITYEEFQQGVDELGLGIEHSWIRSIVKDIDKEGDGFISVKELEDAMKRTYEFNGIQGSPWKMYVSIAHQILVFHNVVDDKMIFEHDMTNTKLKEIVKANILAEKEVAERDLILDMKAKDLQDRKEYYAATKLQFFYWKWTALRDMAKQRWKLEQHELSIMRKKEKKYALLWQTAWRKYLAKKASWFRVQMHFQKIVEIEGGKGVVYYYNHLTGDKTPERPKVFWLLLNRRMGEDIDDPLPWTLHYDDEGRQFWFNRIDGSMEVPDRMDDGFDIHEIPAKKPSGYKICGNCNIELEWKHCIDCDYGFCFHCFRMNHNFVGADRHKWKMCEAIMCTLCKKNVAAKRAKGKEFCQKCFDRLEKSGVFRGKAVGKIEDV</sequence>
<evidence type="ECO:0008006" key="9">
    <source>
        <dbReference type="Google" id="ProtNLM"/>
    </source>
</evidence>
<protein>
    <recommendedName>
        <fullName evidence="9">Calmodulin</fullName>
    </recommendedName>
</protein>
<dbReference type="InterPro" id="IPR018247">
    <property type="entry name" value="EF_Hand_1_Ca_BS"/>
</dbReference>
<feature type="compositionally biased region" description="Pro residues" evidence="3">
    <location>
        <begin position="14"/>
        <end position="25"/>
    </location>
</feature>
<feature type="domain" description="EF-hand" evidence="5">
    <location>
        <begin position="837"/>
        <end position="872"/>
    </location>
</feature>
<dbReference type="Pfam" id="PF13499">
    <property type="entry name" value="EF-hand_7"/>
    <property type="match status" value="1"/>
</dbReference>
<dbReference type="Gene3D" id="2.20.70.10">
    <property type="match status" value="1"/>
</dbReference>
<evidence type="ECO:0000256" key="1">
    <source>
        <dbReference type="ARBA" id="ARBA00022837"/>
    </source>
</evidence>
<gene>
    <name evidence="7" type="ORF">TrRE_jg3345</name>
</gene>
<keyword evidence="1" id="KW-0106">Calcium</keyword>
<keyword evidence="8" id="KW-1185">Reference proteome</keyword>
<dbReference type="InterPro" id="IPR011992">
    <property type="entry name" value="EF-hand-dom_pair"/>
</dbReference>
<dbReference type="CDD" id="cd00118">
    <property type="entry name" value="LysM"/>
    <property type="match status" value="1"/>
</dbReference>
<dbReference type="InterPro" id="IPR001878">
    <property type="entry name" value="Znf_CCHC"/>
</dbReference>
<dbReference type="PROSITE" id="PS50158">
    <property type="entry name" value="ZF_CCHC"/>
    <property type="match status" value="1"/>
</dbReference>
<keyword evidence="2" id="KW-0862">Zinc</keyword>
<dbReference type="GO" id="GO:0008270">
    <property type="term" value="F:zinc ion binding"/>
    <property type="evidence" value="ECO:0007669"/>
    <property type="project" value="UniProtKB-KW"/>
</dbReference>
<dbReference type="AlphaFoldDB" id="A0A9W7F981"/>
<evidence type="ECO:0000313" key="8">
    <source>
        <dbReference type="Proteomes" id="UP001165082"/>
    </source>
</evidence>
<dbReference type="OrthoDB" id="26525at2759"/>
<feature type="region of interest" description="Disordered" evidence="3">
    <location>
        <begin position="564"/>
        <end position="604"/>
    </location>
</feature>
<dbReference type="Pfam" id="PF01476">
    <property type="entry name" value="LysM"/>
    <property type="match status" value="1"/>
</dbReference>
<feature type="compositionally biased region" description="Basic and acidic residues" evidence="3">
    <location>
        <begin position="1"/>
        <end position="10"/>
    </location>
</feature>
<evidence type="ECO:0000313" key="7">
    <source>
        <dbReference type="EMBL" id="GMI07361.1"/>
    </source>
</evidence>
<feature type="domain" description="EF-hand" evidence="5">
    <location>
        <begin position="807"/>
        <end position="836"/>
    </location>
</feature>
<evidence type="ECO:0000259" key="4">
    <source>
        <dbReference type="PROSITE" id="PS50158"/>
    </source>
</evidence>
<dbReference type="InterPro" id="IPR002048">
    <property type="entry name" value="EF_hand_dom"/>
</dbReference>
<feature type="domain" description="LysM" evidence="6">
    <location>
        <begin position="666"/>
        <end position="711"/>
    </location>
</feature>
<dbReference type="Proteomes" id="UP001165082">
    <property type="component" value="Unassembled WGS sequence"/>
</dbReference>
<accession>A0A9W7F981</accession>
<dbReference type="SMART" id="SM00054">
    <property type="entry name" value="EFh"/>
    <property type="match status" value="2"/>
</dbReference>
<dbReference type="GO" id="GO:0005509">
    <property type="term" value="F:calcium ion binding"/>
    <property type="evidence" value="ECO:0007669"/>
    <property type="project" value="InterPro"/>
</dbReference>
<comment type="caution">
    <text evidence="7">The sequence shown here is derived from an EMBL/GenBank/DDBJ whole genome shotgun (WGS) entry which is preliminary data.</text>
</comment>
<reference evidence="7" key="1">
    <citation type="submission" date="2022-07" db="EMBL/GenBank/DDBJ databases">
        <title>Genome analysis of Parmales, a sister group of diatoms, reveals the evolutionary specialization of diatoms from phago-mixotrophs to photoautotrophs.</title>
        <authorList>
            <person name="Ban H."/>
            <person name="Sato S."/>
            <person name="Yoshikawa S."/>
            <person name="Kazumasa Y."/>
            <person name="Nakamura Y."/>
            <person name="Ichinomiya M."/>
            <person name="Saitoh K."/>
            <person name="Sato N."/>
            <person name="Blanc-Mathieu R."/>
            <person name="Endo H."/>
            <person name="Kuwata A."/>
            <person name="Ogata H."/>
        </authorList>
    </citation>
    <scope>NUCLEOTIDE SEQUENCE</scope>
</reference>
<evidence type="ECO:0000259" key="6">
    <source>
        <dbReference type="PROSITE" id="PS51782"/>
    </source>
</evidence>
<proteinExistence type="predicted"/>
<keyword evidence="2" id="KW-0479">Metal-binding</keyword>
<dbReference type="GO" id="GO:0003676">
    <property type="term" value="F:nucleic acid binding"/>
    <property type="evidence" value="ECO:0007669"/>
    <property type="project" value="InterPro"/>
</dbReference>